<evidence type="ECO:0000256" key="1">
    <source>
        <dbReference type="SAM" id="Phobius"/>
    </source>
</evidence>
<evidence type="ECO:0000259" key="3">
    <source>
        <dbReference type="SMART" id="SM00703"/>
    </source>
</evidence>
<dbReference type="Pfam" id="PF01757">
    <property type="entry name" value="Acyl_transf_3"/>
    <property type="match status" value="1"/>
</dbReference>
<dbReference type="PANTHER" id="PTHR11161:SF0">
    <property type="entry name" value="O-ACYLTRANSFERASE LIKE PROTEIN"/>
    <property type="match status" value="1"/>
</dbReference>
<feature type="chain" id="PRO_5001830560" evidence="2">
    <location>
        <begin position="25"/>
        <end position="759"/>
    </location>
</feature>
<sequence length="759" mass="86701">MAYLNTRHYFSFLVILACFCVLNCQKRRENAPPSSSQSDDNTEPATVIPELHARQLWLKMDKDLKTAVGKIVKKVLPFLIKEIYQKDISAKCLSSLLQLASALKASKLWAYQLLDSSGRFPEGFLSGTVTSLGNYEECVNLNVNETKFKMRGQYCTLNLIPPVPAWKPFTSVHLTVPELFNISAPDTVISYLGGFLHNLHVTTIKVGLCTPSLCTTEDINKLVQIIPEKLSIPWKFDVSRCEIREPVNFTTSQFISLYVIGILAALIITGTIVSYVWSSEEMERSNSVRSTLFNAVKAFSFTSNAKKLSDYTCPEENLSFVYGIIFIVFYWVVISNTFMYVNYDVASNFIEALRIVKHLFYELALNRIIPLQSLFFVSGLLTTYRYLKTPEKNLNIFKFIFKRYWRYTPAYGLILALIILTPTWGSGPSWYSHLNPLYTKCRDNWWYNLLYINNFIDTGRVCLDHTWVIAVDAQLHVIAIFILIPLKLRPKIGLLITFVLALASLTSVALTNVYYDLPPNEMSAFLHPRDRMFYAEHTYYRVYTHLGIYCTGVFVGYFMVKYPNIKISKKMSTFLWLMTTVALVTALTCVHEWRNGAVPSPLLGAIYTTFSKIAEASFLAWVAVACMTGHSDGVRDVLSWRPFHFLSRLAFIAYIMHVPIINMIMGFRKAHIFISELEIFHVVLSHAAATYVITYILYICFEAPWLALADVVRKRCKARTFTSTSETMTEKPVKYLDKDKNVTSSSIKIWTSALEKGHL</sequence>
<dbReference type="Proteomes" id="UP000054359">
    <property type="component" value="Unassembled WGS sequence"/>
</dbReference>
<feature type="transmembrane region" description="Helical" evidence="1">
    <location>
        <begin position="368"/>
        <end position="387"/>
    </location>
</feature>
<feature type="transmembrane region" description="Helical" evidence="1">
    <location>
        <begin position="408"/>
        <end position="425"/>
    </location>
</feature>
<dbReference type="GO" id="GO:0016747">
    <property type="term" value="F:acyltransferase activity, transferring groups other than amino-acyl groups"/>
    <property type="evidence" value="ECO:0007669"/>
    <property type="project" value="InterPro"/>
</dbReference>
<evidence type="ECO:0000256" key="2">
    <source>
        <dbReference type="SAM" id="SignalP"/>
    </source>
</evidence>
<feature type="transmembrane region" description="Helical" evidence="1">
    <location>
        <begin position="467"/>
        <end position="486"/>
    </location>
</feature>
<keyword evidence="1" id="KW-0472">Membrane</keyword>
<dbReference type="InterPro" id="IPR006621">
    <property type="entry name" value="Nose-resist-to-fluoxetine_N"/>
</dbReference>
<dbReference type="AlphaFoldDB" id="A0A087UIW5"/>
<dbReference type="SMART" id="SM00703">
    <property type="entry name" value="NRF"/>
    <property type="match status" value="1"/>
</dbReference>
<feature type="transmembrane region" description="Helical" evidence="1">
    <location>
        <begin position="687"/>
        <end position="709"/>
    </location>
</feature>
<feature type="transmembrane region" description="Helical" evidence="1">
    <location>
        <begin position="605"/>
        <end position="624"/>
    </location>
</feature>
<feature type="transmembrane region" description="Helical" evidence="1">
    <location>
        <begin position="493"/>
        <end position="515"/>
    </location>
</feature>
<dbReference type="PROSITE" id="PS51257">
    <property type="entry name" value="PROKAR_LIPOPROTEIN"/>
    <property type="match status" value="1"/>
</dbReference>
<proteinExistence type="predicted"/>
<feature type="transmembrane region" description="Helical" evidence="1">
    <location>
        <begin position="255"/>
        <end position="277"/>
    </location>
</feature>
<dbReference type="OMA" id="CTTEDIN"/>
<dbReference type="InterPro" id="IPR052728">
    <property type="entry name" value="O2_lipid_transport_reg"/>
</dbReference>
<dbReference type="Pfam" id="PF20146">
    <property type="entry name" value="NRF"/>
    <property type="match status" value="1"/>
</dbReference>
<feature type="transmembrane region" description="Helical" evidence="1">
    <location>
        <begin position="645"/>
        <end position="667"/>
    </location>
</feature>
<protein>
    <submittedName>
        <fullName evidence="4">Nose resistant to fluoxetine protein 6</fullName>
    </submittedName>
</protein>
<evidence type="ECO:0000313" key="4">
    <source>
        <dbReference type="EMBL" id="KFM77304.1"/>
    </source>
</evidence>
<feature type="transmembrane region" description="Helical" evidence="1">
    <location>
        <begin position="572"/>
        <end position="593"/>
    </location>
</feature>
<feature type="domain" description="Nose resistant-to-fluoxetine protein N-terminal" evidence="3">
    <location>
        <begin position="89"/>
        <end position="243"/>
    </location>
</feature>
<reference evidence="4 5" key="1">
    <citation type="submission" date="2013-11" db="EMBL/GenBank/DDBJ databases">
        <title>Genome sequencing of Stegodyphus mimosarum.</title>
        <authorList>
            <person name="Bechsgaard J."/>
        </authorList>
    </citation>
    <scope>NUCLEOTIDE SEQUENCE [LARGE SCALE GENOMIC DNA]</scope>
</reference>
<name>A0A087UIW5_STEMI</name>
<keyword evidence="1" id="KW-0812">Transmembrane</keyword>
<evidence type="ECO:0000313" key="5">
    <source>
        <dbReference type="Proteomes" id="UP000054359"/>
    </source>
</evidence>
<feature type="non-terminal residue" evidence="4">
    <location>
        <position position="759"/>
    </location>
</feature>
<keyword evidence="1" id="KW-1133">Transmembrane helix</keyword>
<gene>
    <name evidence="4" type="ORF">X975_04330</name>
</gene>
<keyword evidence="5" id="KW-1185">Reference proteome</keyword>
<dbReference type="EMBL" id="KK119999">
    <property type="protein sequence ID" value="KFM77304.1"/>
    <property type="molecule type" value="Genomic_DNA"/>
</dbReference>
<dbReference type="PANTHER" id="PTHR11161">
    <property type="entry name" value="O-ACYLTRANSFERASE"/>
    <property type="match status" value="1"/>
</dbReference>
<keyword evidence="2" id="KW-0732">Signal</keyword>
<feature type="transmembrane region" description="Helical" evidence="1">
    <location>
        <begin position="320"/>
        <end position="341"/>
    </location>
</feature>
<dbReference type="InterPro" id="IPR002656">
    <property type="entry name" value="Acyl_transf_3_dom"/>
</dbReference>
<accession>A0A087UIW5</accession>
<dbReference type="OrthoDB" id="10006435at2759"/>
<feature type="transmembrane region" description="Helical" evidence="1">
    <location>
        <begin position="542"/>
        <end position="560"/>
    </location>
</feature>
<organism evidence="4 5">
    <name type="scientific">Stegodyphus mimosarum</name>
    <name type="common">African social velvet spider</name>
    <dbReference type="NCBI Taxonomy" id="407821"/>
    <lineage>
        <taxon>Eukaryota</taxon>
        <taxon>Metazoa</taxon>
        <taxon>Ecdysozoa</taxon>
        <taxon>Arthropoda</taxon>
        <taxon>Chelicerata</taxon>
        <taxon>Arachnida</taxon>
        <taxon>Araneae</taxon>
        <taxon>Araneomorphae</taxon>
        <taxon>Entelegynae</taxon>
        <taxon>Eresoidea</taxon>
        <taxon>Eresidae</taxon>
        <taxon>Stegodyphus</taxon>
    </lineage>
</organism>
<feature type="signal peptide" evidence="2">
    <location>
        <begin position="1"/>
        <end position="24"/>
    </location>
</feature>